<gene>
    <name evidence="1" type="ORF">CDQ91_10390</name>
</gene>
<comment type="caution">
    <text evidence="1">The sequence shown here is derived from an EMBL/GenBank/DDBJ whole genome shotgun (WGS) entry which is preliminary data.</text>
</comment>
<accession>A0A246JY77</accession>
<dbReference type="EMBL" id="NISJ01000004">
    <property type="protein sequence ID" value="OWQ98019.1"/>
    <property type="molecule type" value="Genomic_DNA"/>
</dbReference>
<evidence type="ECO:0000313" key="2">
    <source>
        <dbReference type="Proteomes" id="UP000197097"/>
    </source>
</evidence>
<sequence>MDERGVPTIQFQTDWQQTVKELFASIDTVGAAQTAATAAQTAADNAQTAADAADAAASDAQAATDETRAETSLVNSYPANPVGTLITADNTGLVTIADHDRIYGDPTLNPTVPVVGDTNVSGGVSGDIIRVYYSDPSRAGGAVTYAFTIDPAAPPVQGGDIHSVGAVTIPAAGSNNGGPVRPPGYANPIP</sequence>
<keyword evidence="2" id="KW-1185">Reference proteome</keyword>
<reference evidence="1 2" key="1">
    <citation type="journal article" date="2002" name="Int. J. Syst. Evol. Microbiol.">
        <title>Sphingopyxis witflariensis sp. nov., isolated from activated sludge.</title>
        <authorList>
            <person name="Kampfer P."/>
            <person name="Witzenberger R."/>
            <person name="Denner E.B."/>
            <person name="Busse H.J."/>
            <person name="Neef A."/>
        </authorList>
    </citation>
    <scope>NUCLEOTIDE SEQUENCE [LARGE SCALE GENOMIC DNA]</scope>
    <source>
        <strain evidence="1 2">DSM 14551</strain>
    </source>
</reference>
<dbReference type="AlphaFoldDB" id="A0A246JY77"/>
<protein>
    <submittedName>
        <fullName evidence="1">Uncharacterized protein</fullName>
    </submittedName>
</protein>
<proteinExistence type="predicted"/>
<dbReference type="Proteomes" id="UP000197097">
    <property type="component" value="Unassembled WGS sequence"/>
</dbReference>
<name>A0A246JY77_9SPHN</name>
<organism evidence="1 2">
    <name type="scientific">Sphingopyxis witflariensis</name>
    <dbReference type="NCBI Taxonomy" id="173675"/>
    <lineage>
        <taxon>Bacteria</taxon>
        <taxon>Pseudomonadati</taxon>
        <taxon>Pseudomonadota</taxon>
        <taxon>Alphaproteobacteria</taxon>
        <taxon>Sphingomonadales</taxon>
        <taxon>Sphingomonadaceae</taxon>
        <taxon>Sphingopyxis</taxon>
    </lineage>
</organism>
<evidence type="ECO:0000313" key="1">
    <source>
        <dbReference type="EMBL" id="OWQ98019.1"/>
    </source>
</evidence>